<dbReference type="GeneID" id="90644049"/>
<dbReference type="Proteomes" id="UP001302367">
    <property type="component" value="Chromosome 3"/>
</dbReference>
<dbReference type="PANTHER" id="PTHR23502">
    <property type="entry name" value="MAJOR FACILITATOR SUPERFAMILY"/>
    <property type="match status" value="1"/>
</dbReference>
<gene>
    <name evidence="6" type="ORF">RHO25_004045</name>
</gene>
<evidence type="ECO:0000256" key="2">
    <source>
        <dbReference type="ARBA" id="ARBA00022692"/>
    </source>
</evidence>
<protein>
    <recommendedName>
        <fullName evidence="8">Transporter</fullName>
    </recommendedName>
</protein>
<keyword evidence="7" id="KW-1185">Reference proteome</keyword>
<evidence type="ECO:0008006" key="8">
    <source>
        <dbReference type="Google" id="ProtNLM"/>
    </source>
</evidence>
<evidence type="ECO:0000256" key="5">
    <source>
        <dbReference type="SAM" id="Phobius"/>
    </source>
</evidence>
<dbReference type="EMBL" id="CP134186">
    <property type="protein sequence ID" value="WPA99428.1"/>
    <property type="molecule type" value="Genomic_DNA"/>
</dbReference>
<feature type="transmembrane region" description="Helical" evidence="5">
    <location>
        <begin position="53"/>
        <end position="73"/>
    </location>
</feature>
<dbReference type="PANTHER" id="PTHR23502:SF156">
    <property type="entry name" value="TRANSPORTER, PUTATIVE (AFU_ORTHOLOGUE AFUA_5G00420)-RELATED"/>
    <property type="match status" value="1"/>
</dbReference>
<keyword evidence="2 5" id="KW-0812">Transmembrane</keyword>
<feature type="transmembrane region" description="Helical" evidence="5">
    <location>
        <begin position="21"/>
        <end position="41"/>
    </location>
</feature>
<dbReference type="InterPro" id="IPR036259">
    <property type="entry name" value="MFS_trans_sf"/>
</dbReference>
<evidence type="ECO:0000313" key="6">
    <source>
        <dbReference type="EMBL" id="WPA99428.1"/>
    </source>
</evidence>
<evidence type="ECO:0000256" key="3">
    <source>
        <dbReference type="ARBA" id="ARBA00022989"/>
    </source>
</evidence>
<dbReference type="SUPFAM" id="SSF103473">
    <property type="entry name" value="MFS general substrate transporter"/>
    <property type="match status" value="1"/>
</dbReference>
<feature type="transmembrane region" description="Helical" evidence="5">
    <location>
        <begin position="191"/>
        <end position="212"/>
    </location>
</feature>
<reference evidence="6 7" key="1">
    <citation type="submission" date="2023-09" db="EMBL/GenBank/DDBJ databases">
        <title>Complete-Gapless Cercospora beticola genome.</title>
        <authorList>
            <person name="Wyatt N.A."/>
            <person name="Spanner R.E."/>
            <person name="Bolton M.D."/>
        </authorList>
    </citation>
    <scope>NUCLEOTIDE SEQUENCE [LARGE SCALE GENOMIC DNA]</scope>
    <source>
        <strain evidence="6">Cb09-40</strain>
    </source>
</reference>
<dbReference type="RefSeq" id="XP_065458583.1">
    <property type="nucleotide sequence ID" value="XM_065602511.1"/>
</dbReference>
<evidence type="ECO:0000256" key="1">
    <source>
        <dbReference type="ARBA" id="ARBA00004141"/>
    </source>
</evidence>
<organism evidence="6 7">
    <name type="scientific">Cercospora beticola</name>
    <name type="common">Sugarbeet leaf spot fungus</name>
    <dbReference type="NCBI Taxonomy" id="122368"/>
    <lineage>
        <taxon>Eukaryota</taxon>
        <taxon>Fungi</taxon>
        <taxon>Dikarya</taxon>
        <taxon>Ascomycota</taxon>
        <taxon>Pezizomycotina</taxon>
        <taxon>Dothideomycetes</taxon>
        <taxon>Dothideomycetidae</taxon>
        <taxon>Mycosphaerellales</taxon>
        <taxon>Mycosphaerellaceae</taxon>
        <taxon>Cercospora</taxon>
    </lineage>
</organism>
<evidence type="ECO:0000256" key="4">
    <source>
        <dbReference type="ARBA" id="ARBA00023136"/>
    </source>
</evidence>
<comment type="subcellular location">
    <subcellularLocation>
        <location evidence="1">Membrane</location>
        <topology evidence="1">Multi-pass membrane protein</topology>
    </subcellularLocation>
</comment>
<dbReference type="InterPro" id="IPR011701">
    <property type="entry name" value="MFS"/>
</dbReference>
<feature type="transmembrane region" description="Helical" evidence="5">
    <location>
        <begin position="265"/>
        <end position="285"/>
    </location>
</feature>
<feature type="transmembrane region" description="Helical" evidence="5">
    <location>
        <begin position="328"/>
        <end position="349"/>
    </location>
</feature>
<accession>A0ABZ0NIQ1</accession>
<proteinExistence type="predicted"/>
<feature type="transmembrane region" description="Helical" evidence="5">
    <location>
        <begin position="297"/>
        <end position="316"/>
    </location>
</feature>
<dbReference type="Gene3D" id="1.20.1250.20">
    <property type="entry name" value="MFS general substrate transporter like domains"/>
    <property type="match status" value="1"/>
</dbReference>
<keyword evidence="4 5" id="KW-0472">Membrane</keyword>
<dbReference type="Pfam" id="PF07690">
    <property type="entry name" value="MFS_1"/>
    <property type="match status" value="1"/>
</dbReference>
<sequence>MTGFLMFNYLVTAMDGLRAALICRFLSAACGSAAYVIPPGVFVDLYGPVGRAIGYQIFATAAFIGGSLGPGVAACMVSSGLDWRWPLSLVSITALPMILAFSMTPETLEPALLQQKARRLRLATGDWSWHAKRDETPVNLSNYLVKPWKMLVQEPVLIVVTTAFTMDYFIQTLTYSEIPIAFGMRHWDYTAAYLSLCLTLLGFALGCVILVVDTNLRFRKRHAKGLPIAPESRLPPIIIGMALLSVGLLWFAYGCSQETHWLLQAAAAIVFSCGMYMVWVTATVYVQDLYVSHSNSALAACAFVRYSVGAAAPMLSGMLREKVGLRRTITFVGAVCAFLVPLHILFYFFGKKIRRLSRFALHDAYVETPGAL</sequence>
<feature type="transmembrane region" description="Helical" evidence="5">
    <location>
        <begin position="233"/>
        <end position="253"/>
    </location>
</feature>
<keyword evidence="3 5" id="KW-1133">Transmembrane helix</keyword>
<evidence type="ECO:0000313" key="7">
    <source>
        <dbReference type="Proteomes" id="UP001302367"/>
    </source>
</evidence>
<name>A0ABZ0NIQ1_CERBT</name>